<reference evidence="4" key="1">
    <citation type="submission" date="2021-03" db="EMBL/GenBank/DDBJ databases">
        <authorList>
            <person name="Tagirdzhanova G."/>
        </authorList>
    </citation>
    <scope>NUCLEOTIDE SEQUENCE</scope>
</reference>
<protein>
    <submittedName>
        <fullName evidence="4">Uncharacterized protein</fullName>
    </submittedName>
</protein>
<dbReference type="CDD" id="cd04514">
    <property type="entry name" value="Taspase1_like"/>
    <property type="match status" value="2"/>
</dbReference>
<evidence type="ECO:0000313" key="5">
    <source>
        <dbReference type="Proteomes" id="UP000664521"/>
    </source>
</evidence>
<name>A0A8H3IKK0_9LECA</name>
<feature type="region of interest" description="Disordered" evidence="3">
    <location>
        <begin position="276"/>
        <end position="314"/>
    </location>
</feature>
<dbReference type="SUPFAM" id="SSF56235">
    <property type="entry name" value="N-terminal nucleophile aminohydrolases (Ntn hydrolases)"/>
    <property type="match status" value="1"/>
</dbReference>
<dbReference type="GO" id="GO:0005737">
    <property type="term" value="C:cytoplasm"/>
    <property type="evidence" value="ECO:0007669"/>
    <property type="project" value="TreeGrafter"/>
</dbReference>
<evidence type="ECO:0000313" key="4">
    <source>
        <dbReference type="EMBL" id="CAF9917064.1"/>
    </source>
</evidence>
<dbReference type="OrthoDB" id="77601at2759"/>
<dbReference type="GO" id="GO:0051604">
    <property type="term" value="P:protein maturation"/>
    <property type="evidence" value="ECO:0007669"/>
    <property type="project" value="TreeGrafter"/>
</dbReference>
<feature type="site" description="Cleavage; by autolysis" evidence="2">
    <location>
        <begin position="400"/>
        <end position="401"/>
    </location>
</feature>
<dbReference type="PANTHER" id="PTHR10188:SF8">
    <property type="entry name" value="THREONINE ASPARTASE 1"/>
    <property type="match status" value="1"/>
</dbReference>
<dbReference type="InterPro" id="IPR029055">
    <property type="entry name" value="Ntn_hydrolases_N"/>
</dbReference>
<dbReference type="Proteomes" id="UP000664521">
    <property type="component" value="Unassembled WGS sequence"/>
</dbReference>
<feature type="region of interest" description="Disordered" evidence="3">
    <location>
        <begin position="580"/>
        <end position="629"/>
    </location>
</feature>
<comment type="caution">
    <text evidence="4">The sequence shown here is derived from an EMBL/GenBank/DDBJ whole genome shotgun (WGS) entry which is preliminary data.</text>
</comment>
<evidence type="ECO:0000256" key="1">
    <source>
        <dbReference type="PIRSR" id="PIRSR600246-1"/>
    </source>
</evidence>
<evidence type="ECO:0000256" key="3">
    <source>
        <dbReference type="SAM" id="MobiDB-lite"/>
    </source>
</evidence>
<dbReference type="Pfam" id="PF01112">
    <property type="entry name" value="Asparaginase_2"/>
    <property type="match status" value="2"/>
</dbReference>
<dbReference type="InterPro" id="IPR037464">
    <property type="entry name" value="Taspase1"/>
</dbReference>
<gene>
    <name evidence="4" type="ORF">HETSPECPRED_003100</name>
</gene>
<dbReference type="Gene3D" id="3.60.20.30">
    <property type="entry name" value="(Glycosyl)asparaginase"/>
    <property type="match status" value="1"/>
</dbReference>
<organism evidence="4 5">
    <name type="scientific">Heterodermia speciosa</name>
    <dbReference type="NCBI Taxonomy" id="116794"/>
    <lineage>
        <taxon>Eukaryota</taxon>
        <taxon>Fungi</taxon>
        <taxon>Dikarya</taxon>
        <taxon>Ascomycota</taxon>
        <taxon>Pezizomycotina</taxon>
        <taxon>Lecanoromycetes</taxon>
        <taxon>OSLEUM clade</taxon>
        <taxon>Lecanoromycetidae</taxon>
        <taxon>Caliciales</taxon>
        <taxon>Physciaceae</taxon>
        <taxon>Heterodermia</taxon>
    </lineage>
</organism>
<proteinExistence type="predicted"/>
<accession>A0A8H3IKK0</accession>
<evidence type="ECO:0000256" key="2">
    <source>
        <dbReference type="PIRSR" id="PIRSR600246-3"/>
    </source>
</evidence>
<sequence length="629" mass="67844">MGGDVCAIFVHAGAGYHSVQNEKIHLQACEDACKSAMTFLDNGGSAVEAVEIAIRSLEDKEITNAGFGSNLTMHGEVECDATIVDHFGRSGAVGAMGKVRNPIHVARLILEHSTQPLSLKRVPPNLLVGAGATDFAAEKGVPVLPPDALVSVSANDRYQKWRADIERMYIKSQEDQAKRATSASLFPRYFNENSQKEQEALKAKLDALPLDDPSYNQLAHCWNESQPYSPRMSPVDPELESKLDNISDADARVLPYNNIASGTQLKLAAQDLQLQRAQDSSSNEIEPKDWHEIRHGDQGNDGQACSDNAETDYEDEESFVDDDIDQSWLGPAGNRHDVSMEDDPMMVSELRQRVSADATMADDANSEKLSPSLTSNDNLGHILSNHPIRPKQDAEDDITDTVGAIAIDYLGNIAAGSSSGGIGMKHGGRVGPAALVGIGSAVIPIDPFDADKTCVATVTSGTGEHMATTMAATTCANRLYRSDRKSHQGGDEPVGDDEAMKGFVERDFMGHPSVRHSHSAGAIGILGVKKTSEGVWLYFAHNTDSFAVGSMSSLDYKPMSVMSRGRGDSRIVTGGRVCKHHRASLRKSSWPATKDESSTPPSKRAKKIQLLRNRTKTSSVEEADPHAGD</sequence>
<dbReference type="FunFam" id="3.60.20.30:FF:000007">
    <property type="entry name" value="Similar to threonine aspartase"/>
    <property type="match status" value="1"/>
</dbReference>
<feature type="compositionally biased region" description="Basic and acidic residues" evidence="3">
    <location>
        <begin position="285"/>
        <end position="298"/>
    </location>
</feature>
<dbReference type="PANTHER" id="PTHR10188">
    <property type="entry name" value="L-ASPARAGINASE"/>
    <property type="match status" value="1"/>
</dbReference>
<feature type="active site" description="Nucleophile" evidence="1">
    <location>
        <position position="401"/>
    </location>
</feature>
<dbReference type="GO" id="GO:0004298">
    <property type="term" value="F:threonine-type endopeptidase activity"/>
    <property type="evidence" value="ECO:0007669"/>
    <property type="project" value="InterPro"/>
</dbReference>
<keyword evidence="5" id="KW-1185">Reference proteome</keyword>
<dbReference type="InterPro" id="IPR000246">
    <property type="entry name" value="Peptidase_T2"/>
</dbReference>
<dbReference type="EMBL" id="CAJPDS010000019">
    <property type="protein sequence ID" value="CAF9917064.1"/>
    <property type="molecule type" value="Genomic_DNA"/>
</dbReference>
<dbReference type="AlphaFoldDB" id="A0A8H3IKK0"/>
<feature type="compositionally biased region" description="Basic residues" evidence="3">
    <location>
        <begin position="603"/>
        <end position="615"/>
    </location>
</feature>